<dbReference type="InterPro" id="IPR052224">
    <property type="entry name" value="THAP_domain_protein"/>
</dbReference>
<evidence type="ECO:0000256" key="4">
    <source>
        <dbReference type="ARBA" id="ARBA00023125"/>
    </source>
</evidence>
<dbReference type="InterPro" id="IPR006612">
    <property type="entry name" value="THAP_Znf"/>
</dbReference>
<sequence>MVSCVACGCSSTAGRKAIGLTFHNFPKDAKRREFWIKFVKKPDWVPNKRSLLCSNHFVEECFNRTSKVQVRLRPTALPTVEVSRLKYVKSSNLVYKKPHEEKEIFSEVTFVSEEQSSLVPQHISSLSPPSTSKLHLDKSLEDTPRKKSLKKQIIELGTKDILKSHKIRKLQKITWHQKKKINSLKSILMELKTKNIMLKEQEDILLEQFGTNKDIIKRLFQKTQNKGIQTGSQVL</sequence>
<evidence type="ECO:0000256" key="2">
    <source>
        <dbReference type="ARBA" id="ARBA00022771"/>
    </source>
</evidence>
<evidence type="ECO:0000313" key="8">
    <source>
        <dbReference type="EMBL" id="KAL1490194.1"/>
    </source>
</evidence>
<feature type="domain" description="THAP-type" evidence="7">
    <location>
        <begin position="1"/>
        <end position="81"/>
    </location>
</feature>
<accession>A0ABD1E692</accession>
<dbReference type="PANTHER" id="PTHR46927">
    <property type="entry name" value="AGAP005574-PA"/>
    <property type="match status" value="1"/>
</dbReference>
<dbReference type="AlphaFoldDB" id="A0ABD1E692"/>
<keyword evidence="1" id="KW-0479">Metal-binding</keyword>
<organism evidence="8 9">
    <name type="scientific">Hypothenemus hampei</name>
    <name type="common">Coffee berry borer</name>
    <dbReference type="NCBI Taxonomy" id="57062"/>
    <lineage>
        <taxon>Eukaryota</taxon>
        <taxon>Metazoa</taxon>
        <taxon>Ecdysozoa</taxon>
        <taxon>Arthropoda</taxon>
        <taxon>Hexapoda</taxon>
        <taxon>Insecta</taxon>
        <taxon>Pterygota</taxon>
        <taxon>Neoptera</taxon>
        <taxon>Endopterygota</taxon>
        <taxon>Coleoptera</taxon>
        <taxon>Polyphaga</taxon>
        <taxon>Cucujiformia</taxon>
        <taxon>Curculionidae</taxon>
        <taxon>Scolytinae</taxon>
        <taxon>Hypothenemus</taxon>
    </lineage>
</organism>
<dbReference type="Gene3D" id="6.20.210.20">
    <property type="entry name" value="THAP domain"/>
    <property type="match status" value="1"/>
</dbReference>
<protein>
    <submittedName>
        <fullName evidence="8">Uncharacterized protein</fullName>
    </submittedName>
</protein>
<dbReference type="SMART" id="SM00980">
    <property type="entry name" value="THAP"/>
    <property type="match status" value="1"/>
</dbReference>
<dbReference type="Proteomes" id="UP001566132">
    <property type="component" value="Unassembled WGS sequence"/>
</dbReference>
<evidence type="ECO:0000313" key="9">
    <source>
        <dbReference type="Proteomes" id="UP001566132"/>
    </source>
</evidence>
<dbReference type="PROSITE" id="PS50950">
    <property type="entry name" value="ZF_THAP"/>
    <property type="match status" value="1"/>
</dbReference>
<dbReference type="EMBL" id="JBDJPC010000010">
    <property type="protein sequence ID" value="KAL1490194.1"/>
    <property type="molecule type" value="Genomic_DNA"/>
</dbReference>
<gene>
    <name evidence="8" type="ORF">ABEB36_012926</name>
</gene>
<keyword evidence="9" id="KW-1185">Reference proteome</keyword>
<keyword evidence="2 5" id="KW-0863">Zinc-finger</keyword>
<keyword evidence="4 5" id="KW-0238">DNA-binding</keyword>
<evidence type="ECO:0000259" key="6">
    <source>
        <dbReference type="PROSITE" id="PS50209"/>
    </source>
</evidence>
<dbReference type="PROSITE" id="PS50209">
    <property type="entry name" value="CARD"/>
    <property type="match status" value="1"/>
</dbReference>
<evidence type="ECO:0000259" key="7">
    <source>
        <dbReference type="PROSITE" id="PS50950"/>
    </source>
</evidence>
<proteinExistence type="predicted"/>
<dbReference type="GO" id="GO:0008270">
    <property type="term" value="F:zinc ion binding"/>
    <property type="evidence" value="ECO:0007669"/>
    <property type="project" value="UniProtKB-KW"/>
</dbReference>
<dbReference type="GO" id="GO:0003677">
    <property type="term" value="F:DNA binding"/>
    <property type="evidence" value="ECO:0007669"/>
    <property type="project" value="UniProtKB-UniRule"/>
</dbReference>
<comment type="caution">
    <text evidence="8">The sequence shown here is derived from an EMBL/GenBank/DDBJ whole genome shotgun (WGS) entry which is preliminary data.</text>
</comment>
<reference evidence="8 9" key="1">
    <citation type="submission" date="2024-05" db="EMBL/GenBank/DDBJ databases">
        <title>Genetic variation in Jamaican populations of the coffee berry borer (Hypothenemus hampei).</title>
        <authorList>
            <person name="Errbii M."/>
            <person name="Myrie A."/>
        </authorList>
    </citation>
    <scope>NUCLEOTIDE SEQUENCE [LARGE SCALE GENOMIC DNA]</scope>
    <source>
        <strain evidence="8">JA-Hopewell-2020-01-JO</strain>
        <tissue evidence="8">Whole body</tissue>
    </source>
</reference>
<evidence type="ECO:0000256" key="3">
    <source>
        <dbReference type="ARBA" id="ARBA00022833"/>
    </source>
</evidence>
<name>A0ABD1E692_HYPHA</name>
<feature type="domain" description="CARD" evidence="6">
    <location>
        <begin position="154"/>
        <end position="235"/>
    </location>
</feature>
<dbReference type="Pfam" id="PF05485">
    <property type="entry name" value="THAP"/>
    <property type="match status" value="1"/>
</dbReference>
<dbReference type="SMART" id="SM00692">
    <property type="entry name" value="DM3"/>
    <property type="match status" value="1"/>
</dbReference>
<keyword evidence="3" id="KW-0862">Zinc</keyword>
<dbReference type="SUPFAM" id="SSF57716">
    <property type="entry name" value="Glucocorticoid receptor-like (DNA-binding domain)"/>
    <property type="match status" value="1"/>
</dbReference>
<dbReference type="PANTHER" id="PTHR46927:SF2">
    <property type="entry name" value="THAP DOMAIN-CONTAINING PROTEIN 8"/>
    <property type="match status" value="1"/>
</dbReference>
<evidence type="ECO:0000256" key="5">
    <source>
        <dbReference type="PROSITE-ProRule" id="PRU00309"/>
    </source>
</evidence>
<dbReference type="InterPro" id="IPR001315">
    <property type="entry name" value="CARD"/>
</dbReference>
<dbReference type="InterPro" id="IPR038441">
    <property type="entry name" value="THAP_Znf_sf"/>
</dbReference>
<evidence type="ECO:0000256" key="1">
    <source>
        <dbReference type="ARBA" id="ARBA00022723"/>
    </source>
</evidence>